<sequence>MKKEMRMISKDGTISEFPGYTSSKEEDKEEEEEEETEESEKKGSKEAGPSNDENPDIVAIIAQQLQNILPQIVTQVTNNVNNANANGGNENGKNGRNENDGNNGCSYKTFLACNPRDYDRKGGAVALTRWIEKIESVIENSGCAENQKVKCAASSFINKAFTWWNTQVQTRGQEAAIGMTWVEFKTLLVEEFCPSNEMEKLESEFWNHTMVGANHTGYTNRFHELAKLVPYLVTPEMKRIR</sequence>
<keyword evidence="3" id="KW-0548">Nucleotidyltransferase</keyword>
<accession>A0ABQ5CZP1</accession>
<name>A0ABQ5CZP1_9ASTR</name>
<dbReference type="EMBL" id="BQNB010014754">
    <property type="protein sequence ID" value="GJT32002.1"/>
    <property type="molecule type" value="Genomic_DNA"/>
</dbReference>
<protein>
    <submittedName>
        <fullName evidence="3">Reverse transcriptase domain-containing protein</fullName>
    </submittedName>
</protein>
<dbReference type="InterPro" id="IPR005162">
    <property type="entry name" value="Retrotrans_gag_dom"/>
</dbReference>
<keyword evidence="4" id="KW-1185">Reference proteome</keyword>
<feature type="domain" description="Retrotransposon gag" evidence="2">
    <location>
        <begin position="151"/>
        <end position="236"/>
    </location>
</feature>
<dbReference type="Pfam" id="PF03732">
    <property type="entry name" value="Retrotrans_gag"/>
    <property type="match status" value="1"/>
</dbReference>
<keyword evidence="3" id="KW-0808">Transferase</keyword>
<evidence type="ECO:0000313" key="3">
    <source>
        <dbReference type="EMBL" id="GJT32002.1"/>
    </source>
</evidence>
<feature type="region of interest" description="Disordered" evidence="1">
    <location>
        <begin position="1"/>
        <end position="54"/>
    </location>
</feature>
<evidence type="ECO:0000313" key="4">
    <source>
        <dbReference type="Proteomes" id="UP001151760"/>
    </source>
</evidence>
<feature type="non-terminal residue" evidence="3">
    <location>
        <position position="241"/>
    </location>
</feature>
<evidence type="ECO:0000256" key="1">
    <source>
        <dbReference type="SAM" id="MobiDB-lite"/>
    </source>
</evidence>
<proteinExistence type="predicted"/>
<dbReference type="GO" id="GO:0003964">
    <property type="term" value="F:RNA-directed DNA polymerase activity"/>
    <property type="evidence" value="ECO:0007669"/>
    <property type="project" value="UniProtKB-KW"/>
</dbReference>
<reference evidence="3" key="2">
    <citation type="submission" date="2022-01" db="EMBL/GenBank/DDBJ databases">
        <authorList>
            <person name="Yamashiro T."/>
            <person name="Shiraishi A."/>
            <person name="Satake H."/>
            <person name="Nakayama K."/>
        </authorList>
    </citation>
    <scope>NUCLEOTIDE SEQUENCE</scope>
</reference>
<feature type="compositionally biased region" description="Acidic residues" evidence="1">
    <location>
        <begin position="27"/>
        <end position="38"/>
    </location>
</feature>
<keyword evidence="3" id="KW-0695">RNA-directed DNA polymerase</keyword>
<gene>
    <name evidence="3" type="ORF">Tco_0922421</name>
</gene>
<dbReference type="Proteomes" id="UP001151760">
    <property type="component" value="Unassembled WGS sequence"/>
</dbReference>
<comment type="caution">
    <text evidence="3">The sequence shown here is derived from an EMBL/GenBank/DDBJ whole genome shotgun (WGS) entry which is preliminary data.</text>
</comment>
<reference evidence="3" key="1">
    <citation type="journal article" date="2022" name="Int. J. Mol. Sci.">
        <title>Draft Genome of Tanacetum Coccineum: Genomic Comparison of Closely Related Tanacetum-Family Plants.</title>
        <authorList>
            <person name="Yamashiro T."/>
            <person name="Shiraishi A."/>
            <person name="Nakayama K."/>
            <person name="Satake H."/>
        </authorList>
    </citation>
    <scope>NUCLEOTIDE SEQUENCE</scope>
</reference>
<organism evidence="3 4">
    <name type="scientific">Tanacetum coccineum</name>
    <dbReference type="NCBI Taxonomy" id="301880"/>
    <lineage>
        <taxon>Eukaryota</taxon>
        <taxon>Viridiplantae</taxon>
        <taxon>Streptophyta</taxon>
        <taxon>Embryophyta</taxon>
        <taxon>Tracheophyta</taxon>
        <taxon>Spermatophyta</taxon>
        <taxon>Magnoliopsida</taxon>
        <taxon>eudicotyledons</taxon>
        <taxon>Gunneridae</taxon>
        <taxon>Pentapetalae</taxon>
        <taxon>asterids</taxon>
        <taxon>campanulids</taxon>
        <taxon>Asterales</taxon>
        <taxon>Asteraceae</taxon>
        <taxon>Asteroideae</taxon>
        <taxon>Anthemideae</taxon>
        <taxon>Anthemidinae</taxon>
        <taxon>Tanacetum</taxon>
    </lineage>
</organism>
<evidence type="ECO:0000259" key="2">
    <source>
        <dbReference type="Pfam" id="PF03732"/>
    </source>
</evidence>